<dbReference type="Pfam" id="PF00437">
    <property type="entry name" value="T2SSE"/>
    <property type="match status" value="1"/>
</dbReference>
<dbReference type="InterPro" id="IPR027417">
    <property type="entry name" value="P-loop_NTPase"/>
</dbReference>
<dbReference type="InterPro" id="IPR050921">
    <property type="entry name" value="T4SS_GSP_E_ATPase"/>
</dbReference>
<evidence type="ECO:0000259" key="3">
    <source>
        <dbReference type="Pfam" id="PF00437"/>
    </source>
</evidence>
<dbReference type="PANTHER" id="PTHR30486:SF6">
    <property type="entry name" value="TYPE IV PILUS RETRACTATION ATPASE PILT"/>
    <property type="match status" value="1"/>
</dbReference>
<accession>A0AAW4ZZ17</accession>
<keyword evidence="2" id="KW-0067">ATP-binding</keyword>
<dbReference type="RefSeq" id="WP_232573358.1">
    <property type="nucleotide sequence ID" value="NZ_NQLT01000023.1"/>
</dbReference>
<dbReference type="GO" id="GO:0005524">
    <property type="term" value="F:ATP binding"/>
    <property type="evidence" value="ECO:0007669"/>
    <property type="project" value="UniProtKB-UniRule"/>
</dbReference>
<dbReference type="GeneID" id="69966423"/>
<comment type="function">
    <text evidence="2">Part of the Type IV secretion system.</text>
</comment>
<comment type="caution">
    <text evidence="4">The sequence shown here is derived from an EMBL/GenBank/DDBJ whole genome shotgun (WGS) entry which is preliminary data.</text>
</comment>
<comment type="similarity">
    <text evidence="1 2">Belongs to the GSP E family.</text>
</comment>
<gene>
    <name evidence="4" type="primary">virB11</name>
    <name evidence="4" type="ORF">GLP33_18960</name>
</gene>
<feature type="domain" description="Bacterial type II secretion system protein E" evidence="3">
    <location>
        <begin position="19"/>
        <end position="310"/>
    </location>
</feature>
<reference evidence="4" key="1">
    <citation type="submission" date="2019-11" db="EMBL/GenBank/DDBJ databases">
        <title>Comparative genomics of photobacteria reveal adaptation to distinct habitats.</title>
        <authorList>
            <person name="Fuertes-Perez S."/>
            <person name="Hilgarth M."/>
            <person name="Vogel R.F."/>
        </authorList>
    </citation>
    <scope>NUCLEOTIDE SEQUENCE</scope>
    <source>
        <strain evidence="4">TMW2.2145</strain>
    </source>
</reference>
<evidence type="ECO:0000313" key="5">
    <source>
        <dbReference type="Proteomes" id="UP000813876"/>
    </source>
</evidence>
<proteinExistence type="inferred from homology"/>
<organism evidence="4 5">
    <name type="scientific">Photobacterium phosphoreum</name>
    <dbReference type="NCBI Taxonomy" id="659"/>
    <lineage>
        <taxon>Bacteria</taxon>
        <taxon>Pseudomonadati</taxon>
        <taxon>Pseudomonadota</taxon>
        <taxon>Gammaproteobacteria</taxon>
        <taxon>Vibrionales</taxon>
        <taxon>Vibrionaceae</taxon>
        <taxon>Photobacterium</taxon>
    </lineage>
</organism>
<dbReference type="InterPro" id="IPR014155">
    <property type="entry name" value="VirB11"/>
</dbReference>
<name>A0AAW4ZZ17_PHOPO</name>
<sequence>MLEHDAFVIELFKPLQQWLSDPDITEITINRPNELWIEKNSVWQQFEHPDLTFDTLKSMATAVAAFTENTISILTPVLSAVLPDGERIQFVIPPACSAGTVSVTIRKPSKVSRYLSDYQRDGFFNNIHPINDDLSQTDITLLGLKESGDIQGFLELAVTLEKNIVIAGGTGSGKTTFMKALMEVIPTQQRLITIEDVEELFLPHHPNSVHLFYPSEALATDPVTPAKLLKSCLRMKPDRILLAELRGGETFDYINVNASGHGGSITSCHAKSATLTFERLAMMAMENPRGQALPYDVIKKLLYQTIDIVIHVTNDVHSSECLGRHITEIWFDPAKKK</sequence>
<dbReference type="EMBL" id="WMCP01000033">
    <property type="protein sequence ID" value="MCF2303803.1"/>
    <property type="molecule type" value="Genomic_DNA"/>
</dbReference>
<dbReference type="GO" id="GO:0044097">
    <property type="term" value="P:secretion by the type IV secretion system"/>
    <property type="evidence" value="ECO:0007669"/>
    <property type="project" value="InterPro"/>
</dbReference>
<dbReference type="SUPFAM" id="SSF52540">
    <property type="entry name" value="P-loop containing nucleoside triphosphate hydrolases"/>
    <property type="match status" value="1"/>
</dbReference>
<evidence type="ECO:0000313" key="4">
    <source>
        <dbReference type="EMBL" id="MCF2303803.1"/>
    </source>
</evidence>
<dbReference type="CDD" id="cd01130">
    <property type="entry name" value="VirB11-like_ATPase"/>
    <property type="match status" value="1"/>
</dbReference>
<dbReference type="AlphaFoldDB" id="A0AAW4ZZ17"/>
<dbReference type="GO" id="GO:0016887">
    <property type="term" value="F:ATP hydrolysis activity"/>
    <property type="evidence" value="ECO:0007669"/>
    <property type="project" value="InterPro"/>
</dbReference>
<keyword evidence="2" id="KW-0547">Nucleotide-binding</keyword>
<dbReference type="Gene3D" id="3.40.50.300">
    <property type="entry name" value="P-loop containing nucleotide triphosphate hydrolases"/>
    <property type="match status" value="1"/>
</dbReference>
<dbReference type="InterPro" id="IPR001482">
    <property type="entry name" value="T2SS/T4SS_dom"/>
</dbReference>
<dbReference type="GO" id="GO:0043684">
    <property type="term" value="C:type IV secretion system complex"/>
    <property type="evidence" value="ECO:0007669"/>
    <property type="project" value="UniProtKB-UniRule"/>
</dbReference>
<dbReference type="Gene3D" id="3.30.450.90">
    <property type="match status" value="1"/>
</dbReference>
<protein>
    <recommendedName>
        <fullName evidence="2">Type IV secretion system protein</fullName>
    </recommendedName>
</protein>
<dbReference type="PANTHER" id="PTHR30486">
    <property type="entry name" value="TWITCHING MOTILITY PROTEIN PILT"/>
    <property type="match status" value="1"/>
</dbReference>
<evidence type="ECO:0000256" key="1">
    <source>
        <dbReference type="ARBA" id="ARBA00006611"/>
    </source>
</evidence>
<evidence type="ECO:0000256" key="2">
    <source>
        <dbReference type="RuleBase" id="RU366071"/>
    </source>
</evidence>
<dbReference type="NCBIfam" id="TIGR02788">
    <property type="entry name" value="VirB11"/>
    <property type="match status" value="1"/>
</dbReference>
<dbReference type="Proteomes" id="UP000813876">
    <property type="component" value="Unassembled WGS sequence"/>
</dbReference>